<name>A0A0R1TW67_9LACO</name>
<sequence>MEYWARLRAIVARYPQITALQQQWQACQAARDAIQRHELPADNLPRLGLSADQWLFRHANEARDLRAASHMLEHFRWYIAYHFGVWAMITADLMDTWVATFPGYRYLEVGAGNGLISFGLRERGASVICTDTLSWTGENATGRAPWTEVLPMGASAAVWEYGNQVDAIIMSWMPDKDPNDAALLQQVRTYFPHLQIFCIGERNGLTNSELFWTMAHRRPDRRLLALNRHHRQFDGVNDKIYLVS</sequence>
<dbReference type="InterPro" id="IPR029063">
    <property type="entry name" value="SAM-dependent_MTases_sf"/>
</dbReference>
<dbReference type="AlphaFoldDB" id="A0A0R1TW67"/>
<dbReference type="STRING" id="1423783.FC50_GL001595"/>
<evidence type="ECO:0000313" key="2">
    <source>
        <dbReference type="Proteomes" id="UP000051922"/>
    </source>
</evidence>
<evidence type="ECO:0000313" key="1">
    <source>
        <dbReference type="EMBL" id="KRL85431.1"/>
    </source>
</evidence>
<dbReference type="GO" id="GO:0032259">
    <property type="term" value="P:methylation"/>
    <property type="evidence" value="ECO:0007669"/>
    <property type="project" value="UniProtKB-KW"/>
</dbReference>
<dbReference type="PATRIC" id="fig|1423783.4.peg.1637"/>
<dbReference type="Gene3D" id="3.40.50.150">
    <property type="entry name" value="Vaccinia Virus protein VP39"/>
    <property type="match status" value="1"/>
</dbReference>
<keyword evidence="1" id="KW-0489">Methyltransferase</keyword>
<dbReference type="EMBL" id="AZFJ01000052">
    <property type="protein sequence ID" value="KRL85431.1"/>
    <property type="molecule type" value="Genomic_DNA"/>
</dbReference>
<dbReference type="Proteomes" id="UP000051922">
    <property type="component" value="Unassembled WGS sequence"/>
</dbReference>
<proteinExistence type="predicted"/>
<comment type="caution">
    <text evidence="1">The sequence shown here is derived from an EMBL/GenBank/DDBJ whole genome shotgun (WGS) entry which is preliminary data.</text>
</comment>
<dbReference type="GO" id="GO:0008168">
    <property type="term" value="F:methyltransferase activity"/>
    <property type="evidence" value="ECO:0007669"/>
    <property type="project" value="UniProtKB-KW"/>
</dbReference>
<dbReference type="OrthoDB" id="2248737at2"/>
<protein>
    <submittedName>
        <fullName evidence="1">SAM-dependent methyltransferase</fullName>
    </submittedName>
</protein>
<reference evidence="1 2" key="1">
    <citation type="journal article" date="2015" name="Genome Announc.">
        <title>Expanding the biotechnology potential of lactobacilli through comparative genomics of 213 strains and associated genera.</title>
        <authorList>
            <person name="Sun Z."/>
            <person name="Harris H.M."/>
            <person name="McCann A."/>
            <person name="Guo C."/>
            <person name="Argimon S."/>
            <person name="Zhang W."/>
            <person name="Yang X."/>
            <person name="Jeffery I.B."/>
            <person name="Cooney J.C."/>
            <person name="Kagawa T.F."/>
            <person name="Liu W."/>
            <person name="Song Y."/>
            <person name="Salvetti E."/>
            <person name="Wrobel A."/>
            <person name="Rasinkangas P."/>
            <person name="Parkhill J."/>
            <person name="Rea M.C."/>
            <person name="O'Sullivan O."/>
            <person name="Ritari J."/>
            <person name="Douillard F.P."/>
            <person name="Paul Ross R."/>
            <person name="Yang R."/>
            <person name="Briner A.E."/>
            <person name="Felis G.E."/>
            <person name="de Vos W.M."/>
            <person name="Barrangou R."/>
            <person name="Klaenhammer T.R."/>
            <person name="Caufield P.W."/>
            <person name="Cui Y."/>
            <person name="Zhang H."/>
            <person name="O'Toole P.W."/>
        </authorList>
    </citation>
    <scope>NUCLEOTIDE SEQUENCE [LARGE SCALE GENOMIC DNA]</scope>
    <source>
        <strain evidence="1 2">DSM 15945</strain>
    </source>
</reference>
<dbReference type="RefSeq" id="WP_056956888.1">
    <property type="nucleotide sequence ID" value="NZ_AZFJ01000052.1"/>
</dbReference>
<organism evidence="1 2">
    <name type="scientific">Lacticaseibacillus pantheris DSM 15945 = JCM 12539 = NBRC 106106</name>
    <dbReference type="NCBI Taxonomy" id="1423783"/>
    <lineage>
        <taxon>Bacteria</taxon>
        <taxon>Bacillati</taxon>
        <taxon>Bacillota</taxon>
        <taxon>Bacilli</taxon>
        <taxon>Lactobacillales</taxon>
        <taxon>Lactobacillaceae</taxon>
        <taxon>Lacticaseibacillus</taxon>
    </lineage>
</organism>
<keyword evidence="1" id="KW-0808">Transferase</keyword>
<accession>A0A0R1TW67</accession>
<gene>
    <name evidence="1" type="ORF">FC50_GL001595</name>
</gene>
<keyword evidence="2" id="KW-1185">Reference proteome</keyword>
<dbReference type="SUPFAM" id="SSF53335">
    <property type="entry name" value="S-adenosyl-L-methionine-dependent methyltransferases"/>
    <property type="match status" value="1"/>
</dbReference>